<reference evidence="8" key="1">
    <citation type="journal article" date="2019" name="Int. J. Syst. Evol. Microbiol.">
        <title>The Global Catalogue of Microorganisms (GCM) 10K type strain sequencing project: providing services to taxonomists for standard genome sequencing and annotation.</title>
        <authorList>
            <consortium name="The Broad Institute Genomics Platform"/>
            <consortium name="The Broad Institute Genome Sequencing Center for Infectious Disease"/>
            <person name="Wu L."/>
            <person name="Ma J."/>
        </authorList>
    </citation>
    <scope>NUCLEOTIDE SEQUENCE [LARGE SCALE GENOMIC DNA]</scope>
    <source>
        <strain evidence="8">JCM 16114</strain>
    </source>
</reference>
<dbReference type="InterPro" id="IPR044068">
    <property type="entry name" value="CB"/>
</dbReference>
<dbReference type="RefSeq" id="WP_344493658.1">
    <property type="nucleotide sequence ID" value="NZ_BAAAQX010000047.1"/>
</dbReference>
<dbReference type="SUPFAM" id="SSF56349">
    <property type="entry name" value="DNA breaking-rejoining enzymes"/>
    <property type="match status" value="1"/>
</dbReference>
<organism evidence="7 8">
    <name type="scientific">Nonomuraea monospora</name>
    <dbReference type="NCBI Taxonomy" id="568818"/>
    <lineage>
        <taxon>Bacteria</taxon>
        <taxon>Bacillati</taxon>
        <taxon>Actinomycetota</taxon>
        <taxon>Actinomycetes</taxon>
        <taxon>Streptosporangiales</taxon>
        <taxon>Streptosporangiaceae</taxon>
        <taxon>Nonomuraea</taxon>
    </lineage>
</organism>
<dbReference type="Gene3D" id="1.10.443.10">
    <property type="entry name" value="Intergrase catalytic core"/>
    <property type="match status" value="1"/>
</dbReference>
<dbReference type="PANTHER" id="PTHR30349">
    <property type="entry name" value="PHAGE INTEGRASE-RELATED"/>
    <property type="match status" value="1"/>
</dbReference>
<protein>
    <recommendedName>
        <fullName evidence="9">Integrase</fullName>
    </recommendedName>
</protein>
<dbReference type="InterPro" id="IPR011010">
    <property type="entry name" value="DNA_brk_join_enz"/>
</dbReference>
<name>A0ABP5PXS1_9ACTN</name>
<feature type="domain" description="Core-binding (CB)" evidence="6">
    <location>
        <begin position="250"/>
        <end position="343"/>
    </location>
</feature>
<dbReference type="InterPro" id="IPR050090">
    <property type="entry name" value="Tyrosine_recombinase_XerCD"/>
</dbReference>
<evidence type="ECO:0000256" key="2">
    <source>
        <dbReference type="ARBA" id="ARBA00023172"/>
    </source>
</evidence>
<dbReference type="CDD" id="cd00397">
    <property type="entry name" value="DNA_BRE_C"/>
    <property type="match status" value="1"/>
</dbReference>
<evidence type="ECO:0000259" key="6">
    <source>
        <dbReference type="PROSITE" id="PS51900"/>
    </source>
</evidence>
<keyword evidence="2" id="KW-0233">DNA recombination</keyword>
<dbReference type="Proteomes" id="UP001499843">
    <property type="component" value="Unassembled WGS sequence"/>
</dbReference>
<evidence type="ECO:0000259" key="5">
    <source>
        <dbReference type="PROSITE" id="PS51898"/>
    </source>
</evidence>
<dbReference type="Pfam" id="PF00589">
    <property type="entry name" value="Phage_integrase"/>
    <property type="match status" value="1"/>
</dbReference>
<dbReference type="PANTHER" id="PTHR30349:SF90">
    <property type="entry name" value="TYROSINE RECOMBINASE XERD"/>
    <property type="match status" value="1"/>
</dbReference>
<accession>A0ABP5PXS1</accession>
<sequence length="706" mass="79585">MRAKHVSAAALAANAPQAVDSRSPRHCPEDEYVSWVRGQDIHPTYRNAKLRRYRHFMVAWPKISDWFAAPLVERVGRLPGEPHNAPSYPISFHARPYLLFLALRGYIRLDYPWMFGALQLRVTDTASWLGIDLGISALIEEATALGYNRQSLTQAMNWTVGRIALRTGVLHVDDLVENHILEALEAVRLFSERPDLHFFYPSAELYRANASKQWITHLHQLQVVLFHRGQVATQPRKHMPSWKPPMDMPPTMMAAATKWLAARRLTDAPSTVDKLELALRVFSEWLGGNHPEITTFADVTRDHVLAWIQHITETPTIRTGKPLGAMSRIQRISGLSQFFRETAAWQYADVPGHALIGPGDAPKYSQRVPRFIPDHELDRLMPVINEMTCPFQRAALLVARWSGARRDEIRRLPIDCLDRYPDGTARLRLPGRKTYKERTVPLHEDAAEALQKIINLRQDAPERPFTDERTGEQIRYLFMRHGKLLSTYYLFETSIDDACQAAGLIRPGGKKDGPGVRGTVSAHRFRHTVGTQLAERGAKLHTIMKVLGHSSVNMALVYAQISDQEVLRDYKSVLAPGAVLAGPAAMDIKSGTLPDEAVDWLKTNFLKTELELGHCLRLPAEGPCECDLYLTCAKFVTTPDYAPRLRARLEVEQQLVQDADDRGWTREVERHTAVARRLTGLLTDLGETADPGDGDSSRRSSCTSTD</sequence>
<feature type="domain" description="Tyr recombinase" evidence="5">
    <location>
        <begin position="367"/>
        <end position="571"/>
    </location>
</feature>
<evidence type="ECO:0000256" key="3">
    <source>
        <dbReference type="PROSITE-ProRule" id="PRU01248"/>
    </source>
</evidence>
<proteinExistence type="predicted"/>
<dbReference type="PROSITE" id="PS51900">
    <property type="entry name" value="CB"/>
    <property type="match status" value="1"/>
</dbReference>
<evidence type="ECO:0000313" key="8">
    <source>
        <dbReference type="Proteomes" id="UP001499843"/>
    </source>
</evidence>
<gene>
    <name evidence="7" type="ORF">GCM10009850_106240</name>
</gene>
<dbReference type="EMBL" id="BAAAQX010000047">
    <property type="protein sequence ID" value="GAA2215157.1"/>
    <property type="molecule type" value="Genomic_DNA"/>
</dbReference>
<dbReference type="InterPro" id="IPR002104">
    <property type="entry name" value="Integrase_catalytic"/>
</dbReference>
<keyword evidence="8" id="KW-1185">Reference proteome</keyword>
<feature type="region of interest" description="Disordered" evidence="4">
    <location>
        <begin position="684"/>
        <end position="706"/>
    </location>
</feature>
<dbReference type="PROSITE" id="PS51898">
    <property type="entry name" value="TYR_RECOMBINASE"/>
    <property type="match status" value="1"/>
</dbReference>
<keyword evidence="1 3" id="KW-0238">DNA-binding</keyword>
<evidence type="ECO:0000256" key="1">
    <source>
        <dbReference type="ARBA" id="ARBA00023125"/>
    </source>
</evidence>
<dbReference type="InterPro" id="IPR013762">
    <property type="entry name" value="Integrase-like_cat_sf"/>
</dbReference>
<evidence type="ECO:0000256" key="4">
    <source>
        <dbReference type="SAM" id="MobiDB-lite"/>
    </source>
</evidence>
<comment type="caution">
    <text evidence="7">The sequence shown here is derived from an EMBL/GenBank/DDBJ whole genome shotgun (WGS) entry which is preliminary data.</text>
</comment>
<evidence type="ECO:0008006" key="9">
    <source>
        <dbReference type="Google" id="ProtNLM"/>
    </source>
</evidence>
<evidence type="ECO:0000313" key="7">
    <source>
        <dbReference type="EMBL" id="GAA2215157.1"/>
    </source>
</evidence>